<evidence type="ECO:0000256" key="5">
    <source>
        <dbReference type="ARBA" id="ARBA00022490"/>
    </source>
</evidence>
<evidence type="ECO:0000313" key="13">
    <source>
        <dbReference type="Proteomes" id="UP000755104"/>
    </source>
</evidence>
<reference evidence="12 13" key="1">
    <citation type="submission" date="2021-08" db="EMBL/GenBank/DDBJ databases">
        <title>Comparative Genomics Analysis of the Genus Qipengyuania Reveals Extensive Genetic Diversity and Metabolic Versatility, Including the Description of Fifteen Novel Species.</title>
        <authorList>
            <person name="Liu Y."/>
        </authorList>
    </citation>
    <scope>NUCLEOTIDE SEQUENCE [LARGE SCALE GENOMIC DNA]</scope>
    <source>
        <strain evidence="12 13">6D47A</strain>
    </source>
</reference>
<evidence type="ECO:0000256" key="7">
    <source>
        <dbReference type="ARBA" id="ARBA00022741"/>
    </source>
</evidence>
<sequence length="104" mass="11313">MDTLSRLEQIIAQRRDADPSQSYVASLHAKGLPQIARKLGEEGVEATIATLSGSDEELVGEAADMLFHLILALNARHIPFADVLAELERREGTSGIEEKASRSE</sequence>
<evidence type="ECO:0000256" key="8">
    <source>
        <dbReference type="ARBA" id="ARBA00022801"/>
    </source>
</evidence>
<dbReference type="CDD" id="cd11534">
    <property type="entry name" value="NTP-PPase_HisIE_like"/>
    <property type="match status" value="1"/>
</dbReference>
<dbReference type="PANTHER" id="PTHR42945:SF9">
    <property type="entry name" value="HISTIDINE BIOSYNTHESIS BIFUNCTIONAL PROTEIN HISIE"/>
    <property type="match status" value="1"/>
</dbReference>
<dbReference type="SUPFAM" id="SSF101386">
    <property type="entry name" value="all-alpha NTP pyrophosphatases"/>
    <property type="match status" value="1"/>
</dbReference>
<dbReference type="InterPro" id="IPR021130">
    <property type="entry name" value="PRib-ATP_PPHydrolase-like"/>
</dbReference>
<dbReference type="EC" id="3.6.1.31" evidence="11"/>
<name>A0ABS7J676_9SPHN</name>
<dbReference type="HAMAP" id="MF_01020">
    <property type="entry name" value="HisE"/>
    <property type="match status" value="1"/>
</dbReference>
<evidence type="ECO:0000256" key="6">
    <source>
        <dbReference type="ARBA" id="ARBA00022605"/>
    </source>
</evidence>
<keyword evidence="6 11" id="KW-0028">Amino-acid biosynthesis</keyword>
<comment type="caution">
    <text evidence="12">The sequence shown here is derived from an EMBL/GenBank/DDBJ whole genome shotgun (WGS) entry which is preliminary data.</text>
</comment>
<dbReference type="NCBIfam" id="NF001611">
    <property type="entry name" value="PRK00400.1-3"/>
    <property type="match status" value="1"/>
</dbReference>
<keyword evidence="13" id="KW-1185">Reference proteome</keyword>
<keyword evidence="7 11" id="KW-0547">Nucleotide-binding</keyword>
<dbReference type="EMBL" id="JAIGNO010000005">
    <property type="protein sequence ID" value="MBX7482829.1"/>
    <property type="molecule type" value="Genomic_DNA"/>
</dbReference>
<evidence type="ECO:0000256" key="1">
    <source>
        <dbReference type="ARBA" id="ARBA00001460"/>
    </source>
</evidence>
<dbReference type="InterPro" id="IPR008179">
    <property type="entry name" value="HisE"/>
</dbReference>
<dbReference type="NCBIfam" id="NF001613">
    <property type="entry name" value="PRK00400.1-5"/>
    <property type="match status" value="1"/>
</dbReference>
<protein>
    <recommendedName>
        <fullName evidence="11">Phosphoribosyl-ATP pyrophosphatase</fullName>
        <shortName evidence="11">PRA-PH</shortName>
        <ecNumber evidence="11">3.6.1.31</ecNumber>
    </recommendedName>
</protein>
<evidence type="ECO:0000256" key="11">
    <source>
        <dbReference type="HAMAP-Rule" id="MF_01020"/>
    </source>
</evidence>
<dbReference type="NCBIfam" id="TIGR03188">
    <property type="entry name" value="histidine_hisI"/>
    <property type="match status" value="1"/>
</dbReference>
<evidence type="ECO:0000256" key="3">
    <source>
        <dbReference type="ARBA" id="ARBA00005204"/>
    </source>
</evidence>
<evidence type="ECO:0000256" key="10">
    <source>
        <dbReference type="ARBA" id="ARBA00023102"/>
    </source>
</evidence>
<evidence type="ECO:0000313" key="12">
    <source>
        <dbReference type="EMBL" id="MBX7482829.1"/>
    </source>
</evidence>
<dbReference type="Proteomes" id="UP000755104">
    <property type="component" value="Unassembled WGS sequence"/>
</dbReference>
<comment type="catalytic activity">
    <reaction evidence="1 11">
        <text>1-(5-phospho-beta-D-ribosyl)-ATP + H2O = 1-(5-phospho-beta-D-ribosyl)-5'-AMP + diphosphate + H(+)</text>
        <dbReference type="Rhea" id="RHEA:22828"/>
        <dbReference type="ChEBI" id="CHEBI:15377"/>
        <dbReference type="ChEBI" id="CHEBI:15378"/>
        <dbReference type="ChEBI" id="CHEBI:33019"/>
        <dbReference type="ChEBI" id="CHEBI:59457"/>
        <dbReference type="ChEBI" id="CHEBI:73183"/>
        <dbReference type="EC" id="3.6.1.31"/>
    </reaction>
</comment>
<dbReference type="Pfam" id="PF01503">
    <property type="entry name" value="PRA-PH"/>
    <property type="match status" value="1"/>
</dbReference>
<keyword evidence="8 11" id="KW-0378">Hydrolase</keyword>
<dbReference type="RefSeq" id="WP_221558088.1">
    <property type="nucleotide sequence ID" value="NZ_JAIGNO010000005.1"/>
</dbReference>
<dbReference type="Gene3D" id="1.10.287.1080">
    <property type="entry name" value="MazG-like"/>
    <property type="match status" value="1"/>
</dbReference>
<comment type="similarity">
    <text evidence="4 11">Belongs to the PRA-PH family.</text>
</comment>
<comment type="subcellular location">
    <subcellularLocation>
        <location evidence="2 11">Cytoplasm</location>
    </subcellularLocation>
</comment>
<evidence type="ECO:0000256" key="4">
    <source>
        <dbReference type="ARBA" id="ARBA00009392"/>
    </source>
</evidence>
<evidence type="ECO:0000256" key="9">
    <source>
        <dbReference type="ARBA" id="ARBA00022840"/>
    </source>
</evidence>
<gene>
    <name evidence="11" type="primary">hisE</name>
    <name evidence="12" type="ORF">K3174_09800</name>
</gene>
<evidence type="ECO:0000256" key="2">
    <source>
        <dbReference type="ARBA" id="ARBA00004496"/>
    </source>
</evidence>
<comment type="pathway">
    <text evidence="3 11">Amino-acid biosynthesis; L-histidine biosynthesis; L-histidine from 5-phospho-alpha-D-ribose 1-diphosphate: step 2/9.</text>
</comment>
<organism evidence="12 13">
    <name type="scientific">Qipengyuania qiaonensis</name>
    <dbReference type="NCBI Taxonomy" id="2867240"/>
    <lineage>
        <taxon>Bacteria</taxon>
        <taxon>Pseudomonadati</taxon>
        <taxon>Pseudomonadota</taxon>
        <taxon>Alphaproteobacteria</taxon>
        <taxon>Sphingomonadales</taxon>
        <taxon>Erythrobacteraceae</taxon>
        <taxon>Qipengyuania</taxon>
    </lineage>
</organism>
<dbReference type="PANTHER" id="PTHR42945">
    <property type="entry name" value="HISTIDINE BIOSYNTHESIS BIFUNCTIONAL PROTEIN"/>
    <property type="match status" value="1"/>
</dbReference>
<keyword evidence="5 11" id="KW-0963">Cytoplasm</keyword>
<dbReference type="GO" id="GO:0004636">
    <property type="term" value="F:phosphoribosyl-ATP diphosphatase activity"/>
    <property type="evidence" value="ECO:0007669"/>
    <property type="project" value="UniProtKB-EC"/>
</dbReference>
<proteinExistence type="inferred from homology"/>
<keyword evidence="10 11" id="KW-0368">Histidine biosynthesis</keyword>
<keyword evidence="9 11" id="KW-0067">ATP-binding</keyword>
<accession>A0ABS7J676</accession>